<dbReference type="AlphaFoldDB" id="A0AAD5G5Z9"/>
<dbReference type="EMBL" id="JAMZMK010011145">
    <property type="protein sequence ID" value="KAI7728786.1"/>
    <property type="molecule type" value="Genomic_DNA"/>
</dbReference>
<evidence type="ECO:0000313" key="1">
    <source>
        <dbReference type="EMBL" id="KAI7728786.1"/>
    </source>
</evidence>
<evidence type="ECO:0000313" key="2">
    <source>
        <dbReference type="Proteomes" id="UP001206925"/>
    </source>
</evidence>
<proteinExistence type="predicted"/>
<accession>A0AAD5G5Z9</accession>
<reference evidence="1" key="1">
    <citation type="submission" date="2022-06" db="EMBL/GenBank/DDBJ databases">
        <title>Uncovering the hologenomic basis of an extraordinary plant invasion.</title>
        <authorList>
            <person name="Bieker V.C."/>
            <person name="Martin M.D."/>
            <person name="Gilbert T."/>
            <person name="Hodgins K."/>
            <person name="Battlay P."/>
            <person name="Petersen B."/>
            <person name="Wilson J."/>
        </authorList>
    </citation>
    <scope>NUCLEOTIDE SEQUENCE</scope>
    <source>
        <strain evidence="1">AA19_3_7</strain>
        <tissue evidence="1">Leaf</tissue>
    </source>
</reference>
<name>A0AAD5G5Z9_AMBAR</name>
<dbReference type="Proteomes" id="UP001206925">
    <property type="component" value="Unassembled WGS sequence"/>
</dbReference>
<protein>
    <submittedName>
        <fullName evidence="1">Uncharacterized protein</fullName>
    </submittedName>
</protein>
<feature type="non-terminal residue" evidence="1">
    <location>
        <position position="124"/>
    </location>
</feature>
<sequence length="124" mass="14339">SRIVHTVFSLPSISSSTVNSSSFTNDSTYIPLERNCDAMVMAYAGFRTTIASFRQAERKRLLQCLYIDFQLIRVNFFHPIKEDKKAFIIKLKMTKPGRNGNQIDSAGEIRKLDAFDYKRLQYVF</sequence>
<keyword evidence="2" id="KW-1185">Reference proteome</keyword>
<comment type="caution">
    <text evidence="1">The sequence shown here is derived from an EMBL/GenBank/DDBJ whole genome shotgun (WGS) entry which is preliminary data.</text>
</comment>
<organism evidence="1 2">
    <name type="scientific">Ambrosia artemisiifolia</name>
    <name type="common">Common ragweed</name>
    <dbReference type="NCBI Taxonomy" id="4212"/>
    <lineage>
        <taxon>Eukaryota</taxon>
        <taxon>Viridiplantae</taxon>
        <taxon>Streptophyta</taxon>
        <taxon>Embryophyta</taxon>
        <taxon>Tracheophyta</taxon>
        <taxon>Spermatophyta</taxon>
        <taxon>Magnoliopsida</taxon>
        <taxon>eudicotyledons</taxon>
        <taxon>Gunneridae</taxon>
        <taxon>Pentapetalae</taxon>
        <taxon>asterids</taxon>
        <taxon>campanulids</taxon>
        <taxon>Asterales</taxon>
        <taxon>Asteraceae</taxon>
        <taxon>Asteroideae</taxon>
        <taxon>Heliantheae alliance</taxon>
        <taxon>Heliantheae</taxon>
        <taxon>Ambrosia</taxon>
    </lineage>
</organism>
<gene>
    <name evidence="1" type="ORF">M8C21_017383</name>
</gene>